<dbReference type="AlphaFoldDB" id="A0A699TXG0"/>
<comment type="caution">
    <text evidence="1">The sequence shown here is derived from an EMBL/GenBank/DDBJ whole genome shotgun (WGS) entry which is preliminary data.</text>
</comment>
<organism evidence="1">
    <name type="scientific">Tanacetum cinerariifolium</name>
    <name type="common">Dalmatian daisy</name>
    <name type="synonym">Chrysanthemum cinerariifolium</name>
    <dbReference type="NCBI Taxonomy" id="118510"/>
    <lineage>
        <taxon>Eukaryota</taxon>
        <taxon>Viridiplantae</taxon>
        <taxon>Streptophyta</taxon>
        <taxon>Embryophyta</taxon>
        <taxon>Tracheophyta</taxon>
        <taxon>Spermatophyta</taxon>
        <taxon>Magnoliopsida</taxon>
        <taxon>eudicotyledons</taxon>
        <taxon>Gunneridae</taxon>
        <taxon>Pentapetalae</taxon>
        <taxon>asterids</taxon>
        <taxon>campanulids</taxon>
        <taxon>Asterales</taxon>
        <taxon>Asteraceae</taxon>
        <taxon>Asteroideae</taxon>
        <taxon>Anthemideae</taxon>
        <taxon>Anthemidinae</taxon>
        <taxon>Tanacetum</taxon>
    </lineage>
</organism>
<reference evidence="1" key="1">
    <citation type="journal article" date="2019" name="Sci. Rep.">
        <title>Draft genome of Tanacetum cinerariifolium, the natural source of mosquito coil.</title>
        <authorList>
            <person name="Yamashiro T."/>
            <person name="Shiraishi A."/>
            <person name="Satake H."/>
            <person name="Nakayama K."/>
        </authorList>
    </citation>
    <scope>NUCLEOTIDE SEQUENCE</scope>
</reference>
<dbReference type="EMBL" id="BKCJ011287576">
    <property type="protein sequence ID" value="GFD15602.1"/>
    <property type="molecule type" value="Genomic_DNA"/>
</dbReference>
<gene>
    <name evidence="1" type="ORF">Tci_887571</name>
</gene>
<sequence length="113" mass="13113">MKWPLHRQSALWLELRLLSHGYGINILQEMTLSQVFRSLSITGNIFVRRVSKEKAKDISSTKASSKFKAEITSSPYGFVWTNENCQYQWEAVCFGDCRRLLSLYVGTFSKIER</sequence>
<name>A0A699TXG0_TANCI</name>
<proteinExistence type="predicted"/>
<accession>A0A699TXG0</accession>
<evidence type="ECO:0000313" key="1">
    <source>
        <dbReference type="EMBL" id="GFD15602.1"/>
    </source>
</evidence>
<protein>
    <submittedName>
        <fullName evidence="1">Uncharacterized protein</fullName>
    </submittedName>
</protein>